<feature type="domain" description="Major facilitator superfamily (MFS) profile" evidence="7">
    <location>
        <begin position="1"/>
        <end position="204"/>
    </location>
</feature>
<dbReference type="InterPro" id="IPR036259">
    <property type="entry name" value="MFS_trans_sf"/>
</dbReference>
<comment type="caution">
    <text evidence="8">The sequence shown here is derived from an EMBL/GenBank/DDBJ whole genome shotgun (WGS) entry which is preliminary data.</text>
</comment>
<comment type="subcellular location">
    <subcellularLocation>
        <location evidence="1">Cell membrane</location>
        <topology evidence="1">Multi-pass membrane protein</topology>
    </subcellularLocation>
</comment>
<dbReference type="Proteomes" id="UP001596505">
    <property type="component" value="Unassembled WGS sequence"/>
</dbReference>
<evidence type="ECO:0000256" key="2">
    <source>
        <dbReference type="ARBA" id="ARBA00022448"/>
    </source>
</evidence>
<evidence type="ECO:0000259" key="7">
    <source>
        <dbReference type="PROSITE" id="PS50850"/>
    </source>
</evidence>
<keyword evidence="2" id="KW-0813">Transport</keyword>
<dbReference type="Pfam" id="PF13347">
    <property type="entry name" value="MFS_2"/>
    <property type="match status" value="1"/>
</dbReference>
<dbReference type="CDD" id="cd17332">
    <property type="entry name" value="MFS_MelB_like"/>
    <property type="match status" value="1"/>
</dbReference>
<feature type="transmembrane region" description="Helical" evidence="6">
    <location>
        <begin position="333"/>
        <end position="354"/>
    </location>
</feature>
<dbReference type="InterPro" id="IPR020846">
    <property type="entry name" value="MFS_dom"/>
</dbReference>
<feature type="transmembrane region" description="Helical" evidence="6">
    <location>
        <begin position="243"/>
        <end position="268"/>
    </location>
</feature>
<feature type="transmembrane region" description="Helical" evidence="6">
    <location>
        <begin position="419"/>
        <end position="441"/>
    </location>
</feature>
<evidence type="ECO:0000256" key="6">
    <source>
        <dbReference type="SAM" id="Phobius"/>
    </source>
</evidence>
<evidence type="ECO:0000313" key="9">
    <source>
        <dbReference type="Proteomes" id="UP001596505"/>
    </source>
</evidence>
<feature type="transmembrane region" description="Helical" evidence="6">
    <location>
        <begin position="152"/>
        <end position="174"/>
    </location>
</feature>
<keyword evidence="3 6" id="KW-0812">Transmembrane</keyword>
<accession>A0ABW2PVA7</accession>
<dbReference type="Gene3D" id="1.20.1250.20">
    <property type="entry name" value="MFS general substrate transporter like domains"/>
    <property type="match status" value="2"/>
</dbReference>
<dbReference type="PANTHER" id="PTHR11328">
    <property type="entry name" value="MAJOR FACILITATOR SUPERFAMILY DOMAIN-CONTAINING PROTEIN"/>
    <property type="match status" value="1"/>
</dbReference>
<feature type="transmembrane region" description="Helical" evidence="6">
    <location>
        <begin position="375"/>
        <end position="399"/>
    </location>
</feature>
<evidence type="ECO:0000256" key="5">
    <source>
        <dbReference type="ARBA" id="ARBA00023136"/>
    </source>
</evidence>
<dbReference type="EMBL" id="JBHTCO010000007">
    <property type="protein sequence ID" value="MFC7393044.1"/>
    <property type="molecule type" value="Genomic_DNA"/>
</dbReference>
<evidence type="ECO:0000256" key="3">
    <source>
        <dbReference type="ARBA" id="ARBA00022692"/>
    </source>
</evidence>
<proteinExistence type="predicted"/>
<protein>
    <submittedName>
        <fullName evidence="8">MFS transporter</fullName>
    </submittedName>
</protein>
<keyword evidence="9" id="KW-1185">Reference proteome</keyword>
<feature type="transmembrane region" description="Helical" evidence="6">
    <location>
        <begin position="47"/>
        <end position="67"/>
    </location>
</feature>
<feature type="transmembrane region" description="Helical" evidence="6">
    <location>
        <begin position="308"/>
        <end position="327"/>
    </location>
</feature>
<keyword evidence="5 6" id="KW-0472">Membrane</keyword>
<feature type="transmembrane region" description="Helical" evidence="6">
    <location>
        <begin position="21"/>
        <end position="41"/>
    </location>
</feature>
<keyword evidence="4 6" id="KW-1133">Transmembrane helix</keyword>
<feature type="transmembrane region" description="Helical" evidence="6">
    <location>
        <begin position="88"/>
        <end position="105"/>
    </location>
</feature>
<feature type="transmembrane region" description="Helical" evidence="6">
    <location>
        <begin position="274"/>
        <end position="296"/>
    </location>
</feature>
<dbReference type="PANTHER" id="PTHR11328:SF24">
    <property type="entry name" value="MAJOR FACILITATOR SUPERFAMILY (MFS) PROFILE DOMAIN-CONTAINING PROTEIN"/>
    <property type="match status" value="1"/>
</dbReference>
<feature type="transmembrane region" description="Helical" evidence="6">
    <location>
        <begin position="111"/>
        <end position="131"/>
    </location>
</feature>
<organism evidence="8 9">
    <name type="scientific">Scopulibacillus cellulosilyticus</name>
    <dbReference type="NCBI Taxonomy" id="2665665"/>
    <lineage>
        <taxon>Bacteria</taxon>
        <taxon>Bacillati</taxon>
        <taxon>Bacillota</taxon>
        <taxon>Bacilli</taxon>
        <taxon>Bacillales</taxon>
        <taxon>Sporolactobacillaceae</taxon>
        <taxon>Scopulibacillus</taxon>
    </lineage>
</organism>
<name>A0ABW2PVA7_9BACL</name>
<dbReference type="RefSeq" id="WP_380965481.1">
    <property type="nucleotide sequence ID" value="NZ_JBHTCO010000007.1"/>
</dbReference>
<evidence type="ECO:0000256" key="4">
    <source>
        <dbReference type="ARBA" id="ARBA00022989"/>
    </source>
</evidence>
<dbReference type="SUPFAM" id="SSF103473">
    <property type="entry name" value="MFS general substrate transporter"/>
    <property type="match status" value="1"/>
</dbReference>
<sequence>MESAKRKLTWKNFIGYGATDLFGGGFLAVMSAWMLYFYTTFCGLSPIAAGSIIGIARIVDAIASPTMGYITDSFGRTRLGKKFGKRRFFLLLGMPLMALYALMWISGMNYWYYLITYLLMEFIAAMILIPYETLASEMTNNFNERTKLSSVRLVYSGLASTLATYIPSLLFGHFGKNSPSVFFFNGLIFAIIFFVALFVTHRTTWDREETITDQEKVPFIQSLIKPFFSLASTFRIKSFRQHLLIYICSFTAMDVLSAVFVYFIVFALHKDAILAANLLTICAFLQMVCTPLYGWLVLKIGPSNSMKVAYTLVIAGVAGIISLYLIQPSFMVTALYVMAFLIGLGRSGLYYIPWNIYPFIPDVDEIVTRQRREGVFAGIMTFVRKSTTALATFIVGAVLSSGGFVDKATTQSPEAIHTIIGVLIVGNIGLLVISFIVAITFKLSKKNHTILLAEVNRLKNNGPMKSVDAETRNVVEALTGWKYEKLWGNNNVAYWSNTTHTQDFKKSNIN</sequence>
<dbReference type="InterPro" id="IPR039672">
    <property type="entry name" value="MFS_2"/>
</dbReference>
<feature type="transmembrane region" description="Helical" evidence="6">
    <location>
        <begin position="180"/>
        <end position="199"/>
    </location>
</feature>
<dbReference type="PROSITE" id="PS50850">
    <property type="entry name" value="MFS"/>
    <property type="match status" value="1"/>
</dbReference>
<evidence type="ECO:0000313" key="8">
    <source>
        <dbReference type="EMBL" id="MFC7393044.1"/>
    </source>
</evidence>
<evidence type="ECO:0000256" key="1">
    <source>
        <dbReference type="ARBA" id="ARBA00004651"/>
    </source>
</evidence>
<gene>
    <name evidence="8" type="ORF">ACFQRG_08615</name>
</gene>
<reference evidence="9" key="1">
    <citation type="journal article" date="2019" name="Int. J. Syst. Evol. Microbiol.">
        <title>The Global Catalogue of Microorganisms (GCM) 10K type strain sequencing project: providing services to taxonomists for standard genome sequencing and annotation.</title>
        <authorList>
            <consortium name="The Broad Institute Genomics Platform"/>
            <consortium name="The Broad Institute Genome Sequencing Center for Infectious Disease"/>
            <person name="Wu L."/>
            <person name="Ma J."/>
        </authorList>
    </citation>
    <scope>NUCLEOTIDE SEQUENCE [LARGE SCALE GENOMIC DNA]</scope>
    <source>
        <strain evidence="9">CGMCC 1.16305</strain>
    </source>
</reference>